<dbReference type="PROSITE" id="PS50109">
    <property type="entry name" value="HIS_KIN"/>
    <property type="match status" value="1"/>
</dbReference>
<dbReference type="Gene3D" id="2.60.40.10">
    <property type="entry name" value="Immunoglobulins"/>
    <property type="match status" value="1"/>
</dbReference>
<evidence type="ECO:0000259" key="9">
    <source>
        <dbReference type="PROSITE" id="PS50109"/>
    </source>
</evidence>
<evidence type="ECO:0000256" key="3">
    <source>
        <dbReference type="ARBA" id="ARBA00022553"/>
    </source>
</evidence>
<evidence type="ECO:0000313" key="11">
    <source>
        <dbReference type="Proteomes" id="UP000709959"/>
    </source>
</evidence>
<dbReference type="InterPro" id="IPR005467">
    <property type="entry name" value="His_kinase_dom"/>
</dbReference>
<dbReference type="EC" id="2.7.13.3" evidence="2"/>
<protein>
    <recommendedName>
        <fullName evidence="2">histidine kinase</fullName>
        <ecNumber evidence="2">2.7.13.3</ecNumber>
    </recommendedName>
</protein>
<dbReference type="SUPFAM" id="SSF55874">
    <property type="entry name" value="ATPase domain of HSP90 chaperone/DNA topoisomerase II/histidine kinase"/>
    <property type="match status" value="1"/>
</dbReference>
<feature type="chain" id="PRO_5038141689" description="histidine kinase" evidence="8">
    <location>
        <begin position="23"/>
        <end position="1016"/>
    </location>
</feature>
<dbReference type="InterPro" id="IPR036097">
    <property type="entry name" value="HisK_dim/P_sf"/>
</dbReference>
<dbReference type="InterPro" id="IPR036890">
    <property type="entry name" value="HATPase_C_sf"/>
</dbReference>
<dbReference type="InterPro" id="IPR013783">
    <property type="entry name" value="Ig-like_fold"/>
</dbReference>
<evidence type="ECO:0000256" key="4">
    <source>
        <dbReference type="ARBA" id="ARBA00022679"/>
    </source>
</evidence>
<proteinExistence type="predicted"/>
<dbReference type="Pfam" id="PF00512">
    <property type="entry name" value="HisKA"/>
    <property type="match status" value="1"/>
</dbReference>
<name>A0A936F250_9BACT</name>
<dbReference type="InterPro" id="IPR015943">
    <property type="entry name" value="WD40/YVTN_repeat-like_dom_sf"/>
</dbReference>
<keyword evidence="5" id="KW-0418">Kinase</keyword>
<evidence type="ECO:0000256" key="6">
    <source>
        <dbReference type="ARBA" id="ARBA00023012"/>
    </source>
</evidence>
<dbReference type="Gene3D" id="1.10.287.130">
    <property type="match status" value="1"/>
</dbReference>
<accession>A0A936F250</accession>
<keyword evidence="3" id="KW-0597">Phosphoprotein</keyword>
<sequence>MLRHLSRALRLLCLLLALPLPAQVEGNFPVRRYGTDQGLGSEVVSAMVQDQEGRLWVGTEGGLCFFDGTRFSSFPGALPSGFVLSLSVDQDGSLWVATDGGLARIHHGKSQILGEAHGIPRGSIHEVVRDAEGRHWILASDGIRMEQSPERFTVPVPWPGQEPPTHLFADPSLSGAWATTLRTIWHWKGTGWTQIPPPKFSPGETLRDVAVDGLKDLWVRTSSALWRLPSEGPRTWIRIRMAGGYSHISKLSRDAQGWVWVDNTEGLWRVRGDRRVQFGHAQDDARGGMVDQEGGFWFRTDKGVLRVLGHTRWHNYPPPYGLPLDTTWQMVRDRQGRLWVGMDKGLWVEDGKRFRQLLTGRFLNLALGKGDALWASGSPAGTVHLVDTKRLTTRSFRIEALPVARITAGLTVDREGRPWVANEDGTMVRGAPTATGWSWERVPLGGPPPRELRTLLALPDGEVLALYDQSAALYWRNAWHPVPDLLPELPYVAAVGADGQVVIGYKTSPTLTVHKRQGDTLARTGILDFAAGSKTPVVYSVGIGASGTIWVGTGLGLGCADAKEPGKLRLLGSEDRIIHPECNQGSLLVERDRVWIGTPSGLMSHDPQPLPPPQALLPPVILSVRVAGKELDLREADPELPRDRNELEVLFMVPNYQIQDALVYQARLSGVDADWTRPETPYLRYIGLPAGPHVLELRGQTREGVLGPVTRFQFRVRPAWWERWWVRVLGIVGLGGLVLVLVKVRQARLEQRNRELIDEVARQTTDLVAASKAKSAFLANMSHELRTPLNAILLYSEILQEDMKDPALGGLRQDAGKIHSAGQHLLGLIDDILDMSKIEAGRLRLELQEIELRPFLHDLDATIRPLVEKNGNRFTLEILEVPERIHSDPTRLRQILVNLLSNSAKFTKQGLVLLKAWPEEDHLMLLVQDDGIGMSQAQQARVFEEFVQADESTTRKYGGTGLGLTLVKKFTDLLGGSMTLRSEPGKGTTFILKLPCAGPDPDQAPGEDPGERAPTG</sequence>
<dbReference type="AlphaFoldDB" id="A0A936F250"/>
<dbReference type="CDD" id="cd00082">
    <property type="entry name" value="HisKA"/>
    <property type="match status" value="1"/>
</dbReference>
<keyword evidence="4" id="KW-0808">Transferase</keyword>
<evidence type="ECO:0000313" key="10">
    <source>
        <dbReference type="EMBL" id="MBK8572744.1"/>
    </source>
</evidence>
<keyword evidence="6" id="KW-0902">Two-component regulatory system</keyword>
<organism evidence="10 11">
    <name type="scientific">Candidatus Geothrix odensensis</name>
    <dbReference type="NCBI Taxonomy" id="2954440"/>
    <lineage>
        <taxon>Bacteria</taxon>
        <taxon>Pseudomonadati</taxon>
        <taxon>Acidobacteriota</taxon>
        <taxon>Holophagae</taxon>
        <taxon>Holophagales</taxon>
        <taxon>Holophagaceae</taxon>
        <taxon>Geothrix</taxon>
    </lineage>
</organism>
<dbReference type="Gene3D" id="3.30.565.10">
    <property type="entry name" value="Histidine kinase-like ATPase, C-terminal domain"/>
    <property type="match status" value="1"/>
</dbReference>
<dbReference type="SUPFAM" id="SSF47384">
    <property type="entry name" value="Homodimeric domain of signal transducing histidine kinase"/>
    <property type="match status" value="1"/>
</dbReference>
<dbReference type="FunFam" id="3.30.565.10:FF:000010">
    <property type="entry name" value="Sensor histidine kinase RcsC"/>
    <property type="match status" value="1"/>
</dbReference>
<comment type="caution">
    <text evidence="10">The sequence shown here is derived from an EMBL/GenBank/DDBJ whole genome shotgun (WGS) entry which is preliminary data.</text>
</comment>
<dbReference type="SUPFAM" id="SSF63829">
    <property type="entry name" value="Calcium-dependent phosphotriesterase"/>
    <property type="match status" value="2"/>
</dbReference>
<dbReference type="InterPro" id="IPR003594">
    <property type="entry name" value="HATPase_dom"/>
</dbReference>
<dbReference type="PANTHER" id="PTHR43711:SF26">
    <property type="entry name" value="SENSOR HISTIDINE KINASE RCSC"/>
    <property type="match status" value="1"/>
</dbReference>
<dbReference type="CDD" id="cd16922">
    <property type="entry name" value="HATPase_EvgS-ArcB-TorS-like"/>
    <property type="match status" value="1"/>
</dbReference>
<dbReference type="InterPro" id="IPR011110">
    <property type="entry name" value="Reg_prop"/>
</dbReference>
<feature type="domain" description="Histidine kinase" evidence="9">
    <location>
        <begin position="780"/>
        <end position="998"/>
    </location>
</feature>
<dbReference type="Pfam" id="PF07494">
    <property type="entry name" value="Reg_prop"/>
    <property type="match status" value="2"/>
</dbReference>
<evidence type="ECO:0000256" key="5">
    <source>
        <dbReference type="ARBA" id="ARBA00022777"/>
    </source>
</evidence>
<feature type="region of interest" description="Disordered" evidence="7">
    <location>
        <begin position="996"/>
        <end position="1016"/>
    </location>
</feature>
<dbReference type="PRINTS" id="PR00344">
    <property type="entry name" value="BCTRLSENSOR"/>
</dbReference>
<evidence type="ECO:0000256" key="2">
    <source>
        <dbReference type="ARBA" id="ARBA00012438"/>
    </source>
</evidence>
<dbReference type="SMART" id="SM00388">
    <property type="entry name" value="HisKA"/>
    <property type="match status" value="1"/>
</dbReference>
<evidence type="ECO:0000256" key="1">
    <source>
        <dbReference type="ARBA" id="ARBA00000085"/>
    </source>
</evidence>
<comment type="catalytic activity">
    <reaction evidence="1">
        <text>ATP + protein L-histidine = ADP + protein N-phospho-L-histidine.</text>
        <dbReference type="EC" id="2.7.13.3"/>
    </reaction>
</comment>
<keyword evidence="8" id="KW-0732">Signal</keyword>
<dbReference type="Proteomes" id="UP000709959">
    <property type="component" value="Unassembled WGS sequence"/>
</dbReference>
<gene>
    <name evidence="10" type="ORF">IPN91_08870</name>
</gene>
<evidence type="ECO:0000256" key="7">
    <source>
        <dbReference type="SAM" id="MobiDB-lite"/>
    </source>
</evidence>
<feature type="signal peptide" evidence="8">
    <location>
        <begin position="1"/>
        <end position="22"/>
    </location>
</feature>
<dbReference type="PANTHER" id="PTHR43711">
    <property type="entry name" value="TWO-COMPONENT HISTIDINE KINASE"/>
    <property type="match status" value="1"/>
</dbReference>
<dbReference type="SMART" id="SM00387">
    <property type="entry name" value="HATPase_c"/>
    <property type="match status" value="1"/>
</dbReference>
<dbReference type="InterPro" id="IPR050736">
    <property type="entry name" value="Sensor_HK_Regulatory"/>
</dbReference>
<evidence type="ECO:0000256" key="8">
    <source>
        <dbReference type="SAM" id="SignalP"/>
    </source>
</evidence>
<dbReference type="Gene3D" id="2.130.10.10">
    <property type="entry name" value="YVTN repeat-like/Quinoprotein amine dehydrogenase"/>
    <property type="match status" value="3"/>
</dbReference>
<reference evidence="10 11" key="1">
    <citation type="submission" date="2020-10" db="EMBL/GenBank/DDBJ databases">
        <title>Connecting structure to function with the recovery of over 1000 high-quality activated sludge metagenome-assembled genomes encoding full-length rRNA genes using long-read sequencing.</title>
        <authorList>
            <person name="Singleton C.M."/>
            <person name="Petriglieri F."/>
            <person name="Kristensen J.M."/>
            <person name="Kirkegaard R.H."/>
            <person name="Michaelsen T.Y."/>
            <person name="Andersen M.H."/>
            <person name="Karst S.M."/>
            <person name="Dueholm M.S."/>
            <person name="Nielsen P.H."/>
            <person name="Albertsen M."/>
        </authorList>
    </citation>
    <scope>NUCLEOTIDE SEQUENCE [LARGE SCALE GENOMIC DNA]</scope>
    <source>
        <strain evidence="10">OdNE_18-Q3-R46-58_MAXAC.008</strain>
    </source>
</reference>
<dbReference type="Pfam" id="PF02518">
    <property type="entry name" value="HATPase_c"/>
    <property type="match status" value="1"/>
</dbReference>
<dbReference type="InterPro" id="IPR003661">
    <property type="entry name" value="HisK_dim/P_dom"/>
</dbReference>
<dbReference type="InterPro" id="IPR004358">
    <property type="entry name" value="Sig_transdc_His_kin-like_C"/>
</dbReference>
<dbReference type="EMBL" id="JADKCH010000007">
    <property type="protein sequence ID" value="MBK8572744.1"/>
    <property type="molecule type" value="Genomic_DNA"/>
</dbReference>
<dbReference type="GO" id="GO:0000155">
    <property type="term" value="F:phosphorelay sensor kinase activity"/>
    <property type="evidence" value="ECO:0007669"/>
    <property type="project" value="InterPro"/>
</dbReference>